<comment type="caution">
    <text evidence="1">The sequence shown here is derived from an EMBL/GenBank/DDBJ whole genome shotgun (WGS) entry which is preliminary data.</text>
</comment>
<evidence type="ECO:0000313" key="1">
    <source>
        <dbReference type="EMBL" id="GIJ70927.1"/>
    </source>
</evidence>
<dbReference type="Proteomes" id="UP000635606">
    <property type="component" value="Unassembled WGS sequence"/>
</dbReference>
<dbReference type="RefSeq" id="WP_203930816.1">
    <property type="nucleotide sequence ID" value="NZ_BOPH01000083.1"/>
</dbReference>
<protein>
    <submittedName>
        <fullName evidence="1">Uncharacterized protein</fullName>
    </submittedName>
</protein>
<name>A0A8J3ZXW9_9ACTN</name>
<proteinExistence type="predicted"/>
<sequence length="763" mass="81380">METVGVPGGGSGVTFVGVRHHSPACARLVEATVTALRPAYVLVEGPADLNGRIEELLLGHELPVAIFSSYRDPERTHGSWAPFCGYSPEYVAFTAGRAVGARLRFIDLPAWHPAFAHRTNRYADAEQRYATVVERLCAEFSVDNVDSLWDHLIEIDGSDGLADRLAAYFDLVRGDGAAGDDDTAREAYMARWIRAAAADAGGRPVVVVTGGFHRPALMRLVRDLEGTGSGWPDVPRPPDDAVGGSYLVPYSFRRLDAFDGYQSGMPSPAYYQDLWDHGPQAAADRLTGAVVARLRARSQHVSTASLIAARATASGLAMVRGHRYPARTDVLDGLAATLVGEALDVPLPWSSRGTLRAGSHPVVVEMVAALSGDRVGRLHPDTPLPPLVHDVEAELERHHLDGARTVDLDLTTGPGRAASRVLHRLRVLRIPGVRRESGPTTGADPVFEERWTLTPVTERLPALIEAGAYGGTLDAAATARIEERAEASGDVEVLAGALFDAALCGIGTVSDRILRRIDASVGAAPHLGPLGAVLTVTLMLWRHDRLLGTARSPAFGRVIGAAVRRVLWLAEGLHGGPAPADPARLNALVATRDAVVHAGDAVGADRGPALDVMARIAVDRTAPPDLRGAAFGFTWSLGAPAGDAATAVRSAALPDTVGDWLAGLFALAREEVLHADGVITLLDDLVDGMPEHDFLVALPALRQAFSWFPPREREVIAGLILTRRGHRGTARAFLRQTVDPDTLLRARTLEHRVDTVLAREGLA</sequence>
<organism evidence="1 2">
    <name type="scientific">Virgisporangium ochraceum</name>
    <dbReference type="NCBI Taxonomy" id="65505"/>
    <lineage>
        <taxon>Bacteria</taxon>
        <taxon>Bacillati</taxon>
        <taxon>Actinomycetota</taxon>
        <taxon>Actinomycetes</taxon>
        <taxon>Micromonosporales</taxon>
        <taxon>Micromonosporaceae</taxon>
        <taxon>Virgisporangium</taxon>
    </lineage>
</organism>
<dbReference type="AlphaFoldDB" id="A0A8J3ZXW9"/>
<dbReference type="EMBL" id="BOPH01000083">
    <property type="protein sequence ID" value="GIJ70927.1"/>
    <property type="molecule type" value="Genomic_DNA"/>
</dbReference>
<reference evidence="1" key="1">
    <citation type="submission" date="2021-01" db="EMBL/GenBank/DDBJ databases">
        <title>Whole genome shotgun sequence of Virgisporangium ochraceum NBRC 16418.</title>
        <authorList>
            <person name="Komaki H."/>
            <person name="Tamura T."/>
        </authorList>
    </citation>
    <scope>NUCLEOTIDE SEQUENCE</scope>
    <source>
        <strain evidence="1">NBRC 16418</strain>
    </source>
</reference>
<gene>
    <name evidence="1" type="primary">yehM</name>
    <name evidence="1" type="ORF">Voc01_058440</name>
</gene>
<keyword evidence="2" id="KW-1185">Reference proteome</keyword>
<dbReference type="Pfam" id="PF18934">
    <property type="entry name" value="DUF5682"/>
    <property type="match status" value="1"/>
</dbReference>
<evidence type="ECO:0000313" key="2">
    <source>
        <dbReference type="Proteomes" id="UP000635606"/>
    </source>
</evidence>
<accession>A0A8J3ZXW9</accession>
<dbReference type="InterPro" id="IPR043737">
    <property type="entry name" value="DUF5682"/>
</dbReference>